<dbReference type="CDD" id="cd00090">
    <property type="entry name" value="HTH_ARSR"/>
    <property type="match status" value="1"/>
</dbReference>
<reference evidence="3" key="1">
    <citation type="submission" date="2015-10" db="EMBL/GenBank/DDBJ databases">
        <title>Genome of Paenibacillus bovis sp. nov.</title>
        <authorList>
            <person name="Wu Z."/>
            <person name="Gao C."/>
            <person name="Liu Z."/>
            <person name="Zheng H."/>
        </authorList>
    </citation>
    <scope>NUCLEOTIDE SEQUENCE [LARGE SCALE GENOMIC DNA]</scope>
    <source>
        <strain evidence="3">BD3526</strain>
    </source>
</reference>
<name>A0A172ZHY9_9BACL</name>
<protein>
    <submittedName>
        <fullName evidence="2">ArsR family transcriptional regulator</fullName>
    </submittedName>
</protein>
<keyword evidence="1" id="KW-0238">DNA-binding</keyword>
<dbReference type="Pfam" id="PF12840">
    <property type="entry name" value="HTH_20"/>
    <property type="match status" value="1"/>
</dbReference>
<accession>A0A172ZHY9</accession>
<dbReference type="InterPro" id="IPR011991">
    <property type="entry name" value="ArsR-like_HTH"/>
</dbReference>
<dbReference type="KEGG" id="pbv:AR543_15125"/>
<keyword evidence="3" id="KW-1185">Reference proteome</keyword>
<gene>
    <name evidence="2" type="ORF">AR543_15125</name>
</gene>
<proteinExistence type="predicted"/>
<reference evidence="2 3" key="2">
    <citation type="journal article" date="2016" name="Int. J. Syst. Evol. Microbiol.">
        <title>Paenibacillus bovis sp. nov., isolated from raw yak (Bos grunniens) milk.</title>
        <authorList>
            <person name="Gao C."/>
            <person name="Han J."/>
            <person name="Liu Z."/>
            <person name="Xu X."/>
            <person name="Hang F."/>
            <person name="Wu Z."/>
        </authorList>
    </citation>
    <scope>NUCLEOTIDE SEQUENCE [LARGE SCALE GENOMIC DNA]</scope>
    <source>
        <strain evidence="2 3">BD3526</strain>
    </source>
</reference>
<dbReference type="Gene3D" id="1.10.10.10">
    <property type="entry name" value="Winged helix-like DNA-binding domain superfamily/Winged helix DNA-binding domain"/>
    <property type="match status" value="1"/>
</dbReference>
<dbReference type="GO" id="GO:0003677">
    <property type="term" value="F:DNA binding"/>
    <property type="evidence" value="ECO:0007669"/>
    <property type="project" value="UniProtKB-KW"/>
</dbReference>
<dbReference type="InterPro" id="IPR036390">
    <property type="entry name" value="WH_DNA-bd_sf"/>
</dbReference>
<evidence type="ECO:0000313" key="2">
    <source>
        <dbReference type="EMBL" id="ANF97198.1"/>
    </source>
</evidence>
<dbReference type="OrthoDB" id="2646147at2"/>
<organism evidence="2 3">
    <name type="scientific">Paenibacillus bovis</name>
    <dbReference type="NCBI Taxonomy" id="1616788"/>
    <lineage>
        <taxon>Bacteria</taxon>
        <taxon>Bacillati</taxon>
        <taxon>Bacillota</taxon>
        <taxon>Bacilli</taxon>
        <taxon>Bacillales</taxon>
        <taxon>Paenibacillaceae</taxon>
        <taxon>Paenibacillus</taxon>
    </lineage>
</organism>
<dbReference type="STRING" id="1616788.AR543_15125"/>
<dbReference type="EMBL" id="CP013023">
    <property type="protein sequence ID" value="ANF97198.1"/>
    <property type="molecule type" value="Genomic_DNA"/>
</dbReference>
<evidence type="ECO:0000313" key="3">
    <source>
        <dbReference type="Proteomes" id="UP000078148"/>
    </source>
</evidence>
<dbReference type="SUPFAM" id="SSF46785">
    <property type="entry name" value="Winged helix' DNA-binding domain"/>
    <property type="match status" value="1"/>
</dbReference>
<dbReference type="InterPro" id="IPR036388">
    <property type="entry name" value="WH-like_DNA-bd_sf"/>
</dbReference>
<sequence length="305" mass="35436">MSYQVKIDVSPIYDLLGSFMVYVTKKWIRDIDLGTEWIREIDNTLSHGVRLAILEASSWPFDDYDALYAWASCRQPDGSVQHFLEHLENTPENSMWDEIHPMMPSLSLNDSIRIQRSYAPLLKLWYEHYFHQIEGQIMPLITEDGEEKIGLLDKMEPEALIEYASGGLVVSPMPGLHTVILFPTVHNRPINTYCFYDGVLLIQYPVEVPEEGEEDPPNMLLRLTRALSDPERLRMLRYIGGEPRSLQEMAHDLLQPQETLMHHLMMLRVAGLLRIHLGREDIDRFSLRQDGVSELQLFLESYIRI</sequence>
<dbReference type="AlphaFoldDB" id="A0A172ZHY9"/>
<evidence type="ECO:0000256" key="1">
    <source>
        <dbReference type="ARBA" id="ARBA00023125"/>
    </source>
</evidence>
<dbReference type="Proteomes" id="UP000078148">
    <property type="component" value="Chromosome"/>
</dbReference>
<dbReference type="RefSeq" id="WP_060535314.1">
    <property type="nucleotide sequence ID" value="NZ_CP013023.1"/>
</dbReference>